<feature type="transmembrane region" description="Helical" evidence="9">
    <location>
        <begin position="1495"/>
        <end position="1515"/>
    </location>
</feature>
<dbReference type="InterPro" id="IPR011992">
    <property type="entry name" value="EF-hand-dom_pair"/>
</dbReference>
<evidence type="ECO:0000259" key="10">
    <source>
        <dbReference type="PROSITE" id="PS50067"/>
    </source>
</evidence>
<feature type="transmembrane region" description="Helical" evidence="9">
    <location>
        <begin position="1410"/>
        <end position="1431"/>
    </location>
</feature>
<dbReference type="InterPro" id="IPR001752">
    <property type="entry name" value="Kinesin_motor_dom"/>
</dbReference>
<evidence type="ECO:0000313" key="13">
    <source>
        <dbReference type="Proteomes" id="UP001178507"/>
    </source>
</evidence>
<dbReference type="GO" id="GO:0007019">
    <property type="term" value="P:microtubule depolymerization"/>
    <property type="evidence" value="ECO:0007669"/>
    <property type="project" value="TreeGrafter"/>
</dbReference>
<evidence type="ECO:0000256" key="8">
    <source>
        <dbReference type="SAM" id="MobiDB-lite"/>
    </source>
</evidence>
<feature type="compositionally biased region" description="Polar residues" evidence="8">
    <location>
        <begin position="592"/>
        <end position="604"/>
    </location>
</feature>
<comment type="subcellular location">
    <subcellularLocation>
        <location evidence="1">Cytoplasm</location>
        <location evidence="1">Cytoskeleton</location>
    </subcellularLocation>
</comment>
<dbReference type="Gene3D" id="3.40.850.10">
    <property type="entry name" value="Kinesin motor domain"/>
    <property type="match status" value="1"/>
</dbReference>
<feature type="region of interest" description="Disordered" evidence="8">
    <location>
        <begin position="400"/>
        <end position="503"/>
    </location>
</feature>
<name>A0AA36IUP3_9DINO</name>
<dbReference type="GO" id="GO:0005509">
    <property type="term" value="F:calcium ion binding"/>
    <property type="evidence" value="ECO:0007669"/>
    <property type="project" value="InterPro"/>
</dbReference>
<dbReference type="GO" id="GO:0003777">
    <property type="term" value="F:microtubule motor activity"/>
    <property type="evidence" value="ECO:0007669"/>
    <property type="project" value="InterPro"/>
</dbReference>
<keyword evidence="3" id="KW-0493">Microtubule</keyword>
<evidence type="ECO:0000256" key="5">
    <source>
        <dbReference type="ARBA" id="ARBA00023175"/>
    </source>
</evidence>
<feature type="region of interest" description="Disordered" evidence="8">
    <location>
        <begin position="1"/>
        <end position="56"/>
    </location>
</feature>
<reference evidence="12" key="1">
    <citation type="submission" date="2023-08" db="EMBL/GenBank/DDBJ databases">
        <authorList>
            <person name="Chen Y."/>
            <person name="Shah S."/>
            <person name="Dougan E. K."/>
            <person name="Thang M."/>
            <person name="Chan C."/>
        </authorList>
    </citation>
    <scope>NUCLEOTIDE SEQUENCE</scope>
</reference>
<keyword evidence="6" id="KW-0206">Cytoskeleton</keyword>
<comment type="similarity">
    <text evidence="7">Belongs to the TRAFAC class myosin-kinesin ATPase superfamily. Kinesin family.</text>
</comment>
<dbReference type="InterPro" id="IPR018247">
    <property type="entry name" value="EF_Hand_1_Ca_BS"/>
</dbReference>
<keyword evidence="13" id="KW-1185">Reference proteome</keyword>
<dbReference type="PROSITE" id="PS50222">
    <property type="entry name" value="EF_HAND_2"/>
    <property type="match status" value="1"/>
</dbReference>
<dbReference type="SUPFAM" id="SSF57184">
    <property type="entry name" value="Growth factor receptor domain"/>
    <property type="match status" value="1"/>
</dbReference>
<keyword evidence="9" id="KW-0812">Transmembrane</keyword>
<dbReference type="PROSITE" id="PS50067">
    <property type="entry name" value="KINESIN_MOTOR_2"/>
    <property type="match status" value="1"/>
</dbReference>
<dbReference type="GO" id="GO:0008017">
    <property type="term" value="F:microtubule binding"/>
    <property type="evidence" value="ECO:0007669"/>
    <property type="project" value="InterPro"/>
</dbReference>
<dbReference type="InterPro" id="IPR002048">
    <property type="entry name" value="EF_hand_dom"/>
</dbReference>
<feature type="transmembrane region" description="Helical" evidence="9">
    <location>
        <begin position="1552"/>
        <end position="1571"/>
    </location>
</feature>
<dbReference type="PRINTS" id="PR00380">
    <property type="entry name" value="KINESINHEAVY"/>
</dbReference>
<evidence type="ECO:0000259" key="11">
    <source>
        <dbReference type="PROSITE" id="PS50222"/>
    </source>
</evidence>
<feature type="region of interest" description="Disordered" evidence="8">
    <location>
        <begin position="2248"/>
        <end position="2275"/>
    </location>
</feature>
<dbReference type="SUPFAM" id="SSF47473">
    <property type="entry name" value="EF-hand"/>
    <property type="match status" value="1"/>
</dbReference>
<feature type="transmembrane region" description="Helical" evidence="9">
    <location>
        <begin position="1793"/>
        <end position="1813"/>
    </location>
</feature>
<gene>
    <name evidence="12" type="ORF">EVOR1521_LOCUS18153</name>
</gene>
<dbReference type="Proteomes" id="UP001178507">
    <property type="component" value="Unassembled WGS sequence"/>
</dbReference>
<comment type="caution">
    <text evidence="12">The sequence shown here is derived from an EMBL/GenBank/DDBJ whole genome shotgun (WGS) entry which is preliminary data.</text>
</comment>
<protein>
    <submittedName>
        <fullName evidence="12">Uncharacterized protein</fullName>
    </submittedName>
</protein>
<dbReference type="EMBL" id="CAUJNA010002513">
    <property type="protein sequence ID" value="CAJ1393240.1"/>
    <property type="molecule type" value="Genomic_DNA"/>
</dbReference>
<feature type="transmembrane region" description="Helical" evidence="9">
    <location>
        <begin position="1935"/>
        <end position="1960"/>
    </location>
</feature>
<dbReference type="InterPro" id="IPR027640">
    <property type="entry name" value="Kinesin-like_fam"/>
</dbReference>
<evidence type="ECO:0000256" key="2">
    <source>
        <dbReference type="ARBA" id="ARBA00022490"/>
    </source>
</evidence>
<evidence type="ECO:0000256" key="4">
    <source>
        <dbReference type="ARBA" id="ARBA00022837"/>
    </source>
</evidence>
<evidence type="ECO:0000256" key="1">
    <source>
        <dbReference type="ARBA" id="ARBA00004245"/>
    </source>
</evidence>
<evidence type="ECO:0000256" key="9">
    <source>
        <dbReference type="SAM" id="Phobius"/>
    </source>
</evidence>
<dbReference type="InterPro" id="IPR027417">
    <property type="entry name" value="P-loop_NTPase"/>
</dbReference>
<dbReference type="PROSITE" id="PS00018">
    <property type="entry name" value="EF_HAND_1"/>
    <property type="match status" value="1"/>
</dbReference>
<feature type="transmembrane region" description="Helical" evidence="9">
    <location>
        <begin position="2086"/>
        <end position="2109"/>
    </location>
</feature>
<organism evidence="12 13">
    <name type="scientific">Effrenium voratum</name>
    <dbReference type="NCBI Taxonomy" id="2562239"/>
    <lineage>
        <taxon>Eukaryota</taxon>
        <taxon>Sar</taxon>
        <taxon>Alveolata</taxon>
        <taxon>Dinophyceae</taxon>
        <taxon>Suessiales</taxon>
        <taxon>Symbiodiniaceae</taxon>
        <taxon>Effrenium</taxon>
    </lineage>
</organism>
<dbReference type="SMART" id="SM00129">
    <property type="entry name" value="KISc"/>
    <property type="match status" value="1"/>
</dbReference>
<feature type="domain" description="Kinesin motor" evidence="10">
    <location>
        <begin position="160"/>
        <end position="358"/>
    </location>
</feature>
<keyword evidence="7" id="KW-0067">ATP-binding</keyword>
<dbReference type="PANTHER" id="PTHR47971">
    <property type="entry name" value="KINESIN-RELATED PROTEIN 6"/>
    <property type="match status" value="1"/>
</dbReference>
<keyword evidence="9" id="KW-0472">Membrane</keyword>
<feature type="compositionally biased region" description="Basic and acidic residues" evidence="8">
    <location>
        <begin position="581"/>
        <end position="591"/>
    </location>
</feature>
<feature type="region of interest" description="Disordered" evidence="8">
    <location>
        <begin position="72"/>
        <end position="115"/>
    </location>
</feature>
<dbReference type="Pfam" id="PF13202">
    <property type="entry name" value="EF-hand_5"/>
    <property type="match status" value="2"/>
</dbReference>
<evidence type="ECO:0000256" key="6">
    <source>
        <dbReference type="ARBA" id="ARBA00023212"/>
    </source>
</evidence>
<keyword evidence="5 7" id="KW-0505">Motor protein</keyword>
<sequence length="2521" mass="278848">MNVGIPNRRPAQPTQNAAATRPRSPETKANTRARSPALGKASAIPSGTRPSVASSNVSTGVAGLAGASLEQMTARGQQPNVRRVHSSTVEEIRRIDANREQRRRQAEEVRRNRQEEQAVLSAQCGGHVPDIDFHRMIHNFRQQCPQAVSFEPLDPSVPEGIVVCVRKRPISQPEITNCELDCVTACNPYAIIHERKFKVDGITKCLESHQFEFDHVFDEDCSTDDVYRTVASPLVPWALATAGRATLFAYGQTGSGKTFTMTGIQRLLTEQIFEHVRQYSHLDLAVSLSFFEIYGGRPYDLLNNRAKLETLEDANNEVQIAGLVERGTSGPQDMMQCIDLGNSVRTTQSTAINRDSSRDAFMSRCPAKTVMIACISPGMTSADHSVNTLRYSDRLKEHPRGGKIVEDADTAAGRRLSTGVVSRDAKSPERRYQRRSPSPSTKAERDRAMGAAFRGRPSNPPPEKEETLADLPSEEELLDEDEEEHLAPAPVPTAPPANSQVPQAWAESRQWEDKIVSHHMTALQEDARLLTKESELLSQVQQGAACDIEWYVSEVDKLVRRKLDVYVNFMEDLEACKAQLRREEGRRRHENSVNSAPSTLNMSQASPRPAEPAPKAPRSRTGEGHHLGVAGALGPWASNSASAEREAFWADVGALLDASAAAAGGQSRWPNLLVTDSENLCQVAALGHIRSKLAQAARLREGDLMTVVLAADFGHLCGVLISGTPLQKCWALSAGPVQAEREISLASRDVKLRCGVFVQRHKLVRIGDSQESDKPVEEPLFGARCMALFSDGRFAYCAVSPDGSRSVEAAGKWEVINGQVVLRDGQNVTGGHLRLSKLAARPVPDVRYEELIYVSLEELEADFEAITLAECIPRGGHLLRLQLLEEGIATLGAAPSAAPGPVPTEATVLTSALDSTFNAAWDTTSPAPLEAEAQKPAESPMPPEPRTYFLRTPIHALLSLANPAAEHAEVSDERAAPRLLGMQRGITTSLPASGDMWDEPFRISPLQLGEPTGLLPGAFRLPSGYKLPPDDGVTMTFPTCSIEPGLYRFELGQPKDYSYKKLEMRLHVDGKCDYKEEMQGSSLRATPNSAVWRVESNLLVLDSAKTSPGFMLRESRGNKSMERKVSRIDIPISFVLGSCSCTPWSQRLRPFPQHLPQPESHLVFGVVDPDSPALRGLRCRPDRLPYHAFERELRLQGLPVDEILTDFRFVDRDSDGLVSVEDMRRLETYGSPVAAPEVLEDLREALVKNFGNLTSAFEALSARAGAGRVTAEEFDAFIGTFEATLATEALSGRQPQFWLKSKAPAPKCNDKKLVNSESDKFLACPKECPVYADDRGDGVDCNFECVEATPKACTAVNKFEPIPDKEMGICRACIIYGCAECKTDGTDTCARCDSGYSVNAKGTCDNDNRYYWYALFVVLGGVTLFIVAWIVDICTRPIVNADGLKGALDYRSRSKVRMPKSSNDDEGRELYPLDTNLLKESVAGVGVTLHFNFQLFLIVWSLGIAVGWLLLSLSVDDALLILGTRRAKTARQNCILVAWGFETQQRLMWTKIDFVVVVYLLTVLGCVLFGIRQLRLFQKVDMQNSTHKDYAARIRNLPLLDGTTPVEDELKERIQEATGQKVVGVSVCWDFQEHEEELLDLLQSQLVEKELELLPMPQREEEPEEPQGFFARMERAALAADAQKVVATGEMTEEEKQKALEEAAQAQPGEEIIEECKEVDVIGILKSIKTCPDAYAIFETETARDAAVEATVASGGVEFHGNTLKMNASRVEPQTVKWQNCANTDLVVKAKRVALGMCIMLAGLGVWVVAFYLPYAWFSLTFNYSYGQEPGFVAGMTFSMVVVAGNALMYLVCSEVADRTRFIYIDDREVCYMLLYCFACVFNVALDLITTYMVAYRINVGLHMKTYDGTLLQNLQSFSDRFESYAMQRTLANNLYAYAFPATFLIPFLIEPVATIYAPYKLMMMIVRTQPNMKGFMAENLLGSLVFDLSRYADLLLDAMIAVLIFFFPGGFNIQMFLGMALSHVYIYFFDHYRVLRSIQSCSYTDRMVDWWSQWLMCIPCGCMMACFVFKANCQPGYFCLEGDEMVAACAAAFFAHIALHTLLLRYVVPKFGLVGESDGADTNTYVACSKRLPCSWFTSNPVFCLRSQYVYKHSPPCTYYLPGKEHLIEQNVEIGLYFKDCPAKEEDYDAPHVDTEALKAQMKEMHGKVSGHMEEFKGKMTSQMEEMKGKVSGNLEQLKGKVSGHFDKLLKKDGPDGPDGDAQGSGGDRGQGLKDWAAKSDEDTRASVFATLCPCDGDAIDLADFLSLNLHSAVLALRRLEHFQGWLFEQFGQSGEVFRKVFKALGPSDGKGVSRKAFVEGVKALGYPCDDPRVMRSVFSLLDRNFDGEVSAREFQKLLEFCGDDILRDVEALKRFADTMLGGVEAAFAKFLDRERILQGLPAAPKTTGYDAFHKVCAQAGFSKLAPKADMKMLFLFLLEVSGRQASGYLSFSEWSLLKGFNSKAISGSPTPAHCAGGIW</sequence>
<dbReference type="Gene3D" id="1.10.238.10">
    <property type="entry name" value="EF-hand"/>
    <property type="match status" value="1"/>
</dbReference>
<feature type="transmembrane region" description="Helical" evidence="9">
    <location>
        <begin position="1873"/>
        <end position="1895"/>
    </location>
</feature>
<dbReference type="PANTHER" id="PTHR47971:SF8">
    <property type="entry name" value="KINESIN-LIKE PROTEIN"/>
    <property type="match status" value="1"/>
</dbReference>
<dbReference type="InterPro" id="IPR036961">
    <property type="entry name" value="Kinesin_motor_dom_sf"/>
</dbReference>
<feature type="transmembrane region" description="Helical" evidence="9">
    <location>
        <begin position="2051"/>
        <end position="2071"/>
    </location>
</feature>
<dbReference type="GO" id="GO:0005874">
    <property type="term" value="C:microtubule"/>
    <property type="evidence" value="ECO:0007669"/>
    <property type="project" value="TreeGrafter"/>
</dbReference>
<keyword evidence="4" id="KW-0106">Calcium</keyword>
<evidence type="ECO:0000313" key="12">
    <source>
        <dbReference type="EMBL" id="CAJ1393240.1"/>
    </source>
</evidence>
<feature type="transmembrane region" description="Helical" evidence="9">
    <location>
        <begin position="1833"/>
        <end position="1852"/>
    </location>
</feature>
<dbReference type="Pfam" id="PF00225">
    <property type="entry name" value="Kinesin"/>
    <property type="match status" value="1"/>
</dbReference>
<dbReference type="InterPro" id="IPR009030">
    <property type="entry name" value="Growth_fac_rcpt_cys_sf"/>
</dbReference>
<dbReference type="GO" id="GO:0007018">
    <property type="term" value="P:microtubule-based movement"/>
    <property type="evidence" value="ECO:0007669"/>
    <property type="project" value="InterPro"/>
</dbReference>
<feature type="domain" description="EF-hand" evidence="11">
    <location>
        <begin position="2371"/>
        <end position="2406"/>
    </location>
</feature>
<feature type="compositionally biased region" description="Basic and acidic residues" evidence="8">
    <location>
        <begin position="88"/>
        <end position="115"/>
    </location>
</feature>
<proteinExistence type="inferred from homology"/>
<keyword evidence="9" id="KW-1133">Transmembrane helix</keyword>
<feature type="binding site" evidence="7">
    <location>
        <begin position="251"/>
        <end position="258"/>
    </location>
    <ligand>
        <name>ATP</name>
        <dbReference type="ChEBI" id="CHEBI:30616"/>
    </ligand>
</feature>
<evidence type="ECO:0000256" key="7">
    <source>
        <dbReference type="PROSITE-ProRule" id="PRU00283"/>
    </source>
</evidence>
<evidence type="ECO:0000256" key="3">
    <source>
        <dbReference type="ARBA" id="ARBA00022701"/>
    </source>
</evidence>
<keyword evidence="7" id="KW-0547">Nucleotide-binding</keyword>
<feature type="region of interest" description="Disordered" evidence="8">
    <location>
        <begin position="581"/>
        <end position="627"/>
    </location>
</feature>
<dbReference type="SUPFAM" id="SSF47162">
    <property type="entry name" value="Apolipoprotein"/>
    <property type="match status" value="1"/>
</dbReference>
<feature type="compositionally biased region" description="Acidic residues" evidence="8">
    <location>
        <begin position="472"/>
        <end position="484"/>
    </location>
</feature>
<keyword evidence="2" id="KW-0963">Cytoplasm</keyword>
<dbReference type="Gene3D" id="1.20.120.20">
    <property type="entry name" value="Apolipoprotein"/>
    <property type="match status" value="1"/>
</dbReference>
<dbReference type="GO" id="GO:0005524">
    <property type="term" value="F:ATP binding"/>
    <property type="evidence" value="ECO:0007669"/>
    <property type="project" value="UniProtKB-UniRule"/>
</dbReference>
<dbReference type="SUPFAM" id="SSF52540">
    <property type="entry name" value="P-loop containing nucleoside triphosphate hydrolases"/>
    <property type="match status" value="1"/>
</dbReference>
<accession>A0AA36IUP3</accession>